<keyword evidence="2" id="KW-0472">Membrane</keyword>
<evidence type="ECO:0000259" key="3">
    <source>
        <dbReference type="Pfam" id="PF02514"/>
    </source>
</evidence>
<comment type="caution">
    <text evidence="4">The sequence shown here is derived from an EMBL/GenBank/DDBJ whole genome shotgun (WGS) entry which is preliminary data.</text>
</comment>
<feature type="region of interest" description="Disordered" evidence="1">
    <location>
        <begin position="1363"/>
        <end position="1388"/>
    </location>
</feature>
<keyword evidence="5" id="KW-1185">Reference proteome</keyword>
<dbReference type="RefSeq" id="WP_035471223.1">
    <property type="nucleotide sequence ID" value="NZ_JRGF01000001.1"/>
</dbReference>
<dbReference type="InterPro" id="IPR003672">
    <property type="entry name" value="CobN/Mg_chltase"/>
</dbReference>
<evidence type="ECO:0000313" key="4">
    <source>
        <dbReference type="EMBL" id="KHE42995.1"/>
    </source>
</evidence>
<gene>
    <name evidence="4" type="ORF">LG35_00605</name>
</gene>
<feature type="compositionally biased region" description="Basic and acidic residues" evidence="1">
    <location>
        <begin position="1371"/>
        <end position="1388"/>
    </location>
</feature>
<keyword evidence="2" id="KW-1133">Transmembrane helix</keyword>
<dbReference type="Proteomes" id="UP000030889">
    <property type="component" value="Unassembled WGS sequence"/>
</dbReference>
<name>A0ABR4YL62_9BACT</name>
<dbReference type="PANTHER" id="PTHR44119:SF4">
    <property type="entry name" value="AEROBIC COBALTOCHELATASE SUBUNIT COBN"/>
    <property type="match status" value="1"/>
</dbReference>
<feature type="domain" description="CobN/magnesium chelatase" evidence="3">
    <location>
        <begin position="126"/>
        <end position="1302"/>
    </location>
</feature>
<sequence>MNRKKLLYIIGGVAAAVAILAMLYCRFASVTRVATLNFPDFTVEKFIRSNDNPFIKINPIGLDEAEKIAKYDFVLVRIHGSSLNGTHLQAIKKAIAKGVPVYATESDNPEINTLSGRELEYIDALMANGSIQNYRSLFNYVRKHIDRKALFNEPYAEPVPIPEDYYFHLGDDQFFATYEEYQKFYEESGRYREGAPRVALLSGNINMQNSNEEHMAAIINSLEERGLNVYPINSFGMKKLGMIRAVAPDVIINRPHGRLVMGGGESGTRMLRELNVPILAPVTVSDLYENWLTDRQGMASGGMTSMSIVMPELDGAVAPYAVAAQFERNGMKLFDAIPVHTDKFCSLVEHYARLHDTPNSEKKVAIYYYKGAGKGAVSAADIEGVQSLYNTLKALRDAGYDVSGLPADAAALERMIQTQGSVLGPYALGAYDEFLKHGNPELVDVETFTEWTEEILPEKLRQELRDTYGEAPGEYMGVEKEGRKYIAVARIVFGNVAILPQPLPAVGEDTEKIVHGVEGAPAYPYVASYLWTRKGFGADALIHFGTHGSLEFIPGKQVALSDYDWTDVLVGDMPHFYIYTINNIGEGIIAKRRSYATLVTHLTAPFMQSELYDELKILKDRIHRIENMEESSVKQNYRETITEMAAQQNILSALDIDSTRTLTDADIDRVHIYLEEIDGAKVNDGLYTLGVPYSDENLRNTARLMSIDPIRYSLASLDAAKGLIDNDRLDDIAFINHRYGAATENAIARALAGENPDRLLRSLVGAEGMAMLEADDAAQRQQQEAMMQMMRTMAAEPKKELPRFLDEQGNIIPAAPQEQQAAEHAAQPAASMMEMMAQATPAGVDAGSEERREERILSALKTLREALQGVKGYYAALKHSTDAEPAALLNALNGGYVEPCSAGDPIVNPQAVPTGRNFYSINPETTPSAEAWKTGKRLAEDLLAAEMTANGKYPEKVSFTLWSTDFISSEGATIAQILYLLGVEPMRDGFGYIRSLRLIPSEQLGRPRIDVVVQTSGQLRDIAASRLELINDAIAMAAEARDEAYGNYVRKGFEDAERLLLEKGFSPADARKYAGERIFGGLNGSYGTGIMGLVEKGDAWESEEEIARQYIHNMGALYSANGSEAWGEAREGVFEAALLNTSVVVQPRSSNTWGPLSLDHVYEFMGGMSAAVRHVTGNDPTGYFNDFRNTGRPKVQGLKEAIGVETNSTVFNPKYIREMMKGEASSMETFAETFRNTYGWNAMKPSAIDQHIWNKYYDVYVEDAYDLGLEKTFSEKNPYALQEMTAVMLESARKGMWQATDVQLREVAELHTRLVSEHAAGCSGFICDNAKLRDFIASKVDKEAAESYNKNIDAARQVQLEEQNENNVVLQKEEQQPERRREAQREETAPGRNGTVYWIAGILLGLVIVWLIVRRKQDK</sequence>
<proteinExistence type="predicted"/>
<protein>
    <recommendedName>
        <fullName evidence="3">CobN/magnesium chelatase domain-containing protein</fullName>
    </recommendedName>
</protein>
<reference evidence="4 5" key="1">
    <citation type="submission" date="2014-09" db="EMBL/GenBank/DDBJ databases">
        <title>Alistipes sp. 627, sp. nov., a novel member of the family Rikenellaceae isolated from human faeces.</title>
        <authorList>
            <person name="Shkoporov A.N."/>
            <person name="Chaplin A.V."/>
            <person name="Motuzova O.V."/>
            <person name="Kafarskaia L.I."/>
            <person name="Khokhlova E.V."/>
            <person name="Efimov B.A."/>
        </authorList>
    </citation>
    <scope>NUCLEOTIDE SEQUENCE [LARGE SCALE GENOMIC DNA]</scope>
    <source>
        <strain evidence="4 5">627</strain>
    </source>
</reference>
<accession>A0ABR4YL62</accession>
<feature type="transmembrane region" description="Helical" evidence="2">
    <location>
        <begin position="1395"/>
        <end position="1413"/>
    </location>
</feature>
<keyword evidence="2" id="KW-0812">Transmembrane</keyword>
<organism evidence="4 5">
    <name type="scientific">Alistipes inops</name>
    <dbReference type="NCBI Taxonomy" id="1501391"/>
    <lineage>
        <taxon>Bacteria</taxon>
        <taxon>Pseudomonadati</taxon>
        <taxon>Bacteroidota</taxon>
        <taxon>Bacteroidia</taxon>
        <taxon>Bacteroidales</taxon>
        <taxon>Rikenellaceae</taxon>
        <taxon>Alistipes</taxon>
    </lineage>
</organism>
<dbReference type="PANTHER" id="PTHR44119">
    <property type="entry name" value="MAGNESIUM-CHELATASE SUBUNIT CHLH, CHLOROPLASTIC"/>
    <property type="match status" value="1"/>
</dbReference>
<dbReference type="CDD" id="cd10150">
    <property type="entry name" value="CobN_like"/>
    <property type="match status" value="1"/>
</dbReference>
<evidence type="ECO:0000256" key="1">
    <source>
        <dbReference type="SAM" id="MobiDB-lite"/>
    </source>
</evidence>
<evidence type="ECO:0000313" key="5">
    <source>
        <dbReference type="Proteomes" id="UP000030889"/>
    </source>
</evidence>
<evidence type="ECO:0000256" key="2">
    <source>
        <dbReference type="SAM" id="Phobius"/>
    </source>
</evidence>
<dbReference type="Pfam" id="PF02514">
    <property type="entry name" value="CobN-Mg_chel"/>
    <property type="match status" value="1"/>
</dbReference>
<dbReference type="EMBL" id="JRGF01000001">
    <property type="protein sequence ID" value="KHE42995.1"/>
    <property type="molecule type" value="Genomic_DNA"/>
</dbReference>
<feature type="transmembrane region" description="Helical" evidence="2">
    <location>
        <begin position="7"/>
        <end position="24"/>
    </location>
</feature>